<dbReference type="GO" id="GO:0016628">
    <property type="term" value="F:oxidoreductase activity, acting on the CH-CH group of donors, NAD or NADP as acceptor"/>
    <property type="evidence" value="ECO:0007669"/>
    <property type="project" value="InterPro"/>
</dbReference>
<comment type="similarity">
    <text evidence="1">Belongs to the zinc-containing alcohol dehydrogenase family. Quinone oxidoreductase subfamily.</text>
</comment>
<dbReference type="Pfam" id="PF08240">
    <property type="entry name" value="ADH_N"/>
    <property type="match status" value="1"/>
</dbReference>
<sequence>MDYMQKAWFYNEYGPRAVLQYGDFPVPQLGDTQVLVRVRAAALNPVDFKLRNGVFKDTGLEFPVVPGCDVAGVIVDEGDNVSMFSKGDEVYGNIQSFNTVGPKQYGTLTQYTAVEESLIALKPENMSFEEAASFPLALQTAQEGFDRAKFQRGQTVFIVGGEGGVGSLAIQLAKYVYGASKIATTTSPGKVDFVKKLGPDMVIDYTKKSYDQILEKFDFVFDTIGDSHRSYVVAKEEGKIIDIANSSPHPRAEFYIVTPSGSNLERLRSYIECEKLKPVIDPTGPYAFSNVMEAFKHLESGRARGKVVISPID</sequence>
<dbReference type="Pfam" id="PF13602">
    <property type="entry name" value="ADH_zinc_N_2"/>
    <property type="match status" value="1"/>
</dbReference>
<dbReference type="PANTHER" id="PTHR44573:SF4">
    <property type="entry name" value="2-METHYLENE-FURAN-3-ONE REDUCTASE-LIKE"/>
    <property type="match status" value="1"/>
</dbReference>
<organism evidence="4">
    <name type="scientific">Picea sitchensis</name>
    <name type="common">Sitka spruce</name>
    <name type="synonym">Pinus sitchensis</name>
    <dbReference type="NCBI Taxonomy" id="3332"/>
    <lineage>
        <taxon>Eukaryota</taxon>
        <taxon>Viridiplantae</taxon>
        <taxon>Streptophyta</taxon>
        <taxon>Embryophyta</taxon>
        <taxon>Tracheophyta</taxon>
        <taxon>Spermatophyta</taxon>
        <taxon>Pinopsida</taxon>
        <taxon>Pinidae</taxon>
        <taxon>Conifers I</taxon>
        <taxon>Pinales</taxon>
        <taxon>Pinaceae</taxon>
        <taxon>Picea</taxon>
    </lineage>
</organism>
<evidence type="ECO:0000256" key="1">
    <source>
        <dbReference type="ARBA" id="ARBA00010371"/>
    </source>
</evidence>
<dbReference type="InterPro" id="IPR036291">
    <property type="entry name" value="NAD(P)-bd_dom_sf"/>
</dbReference>
<proteinExistence type="evidence at transcript level"/>
<feature type="domain" description="Enoyl reductase (ER)" evidence="3">
    <location>
        <begin position="14"/>
        <end position="309"/>
    </location>
</feature>
<dbReference type="InterPro" id="IPR044626">
    <property type="entry name" value="AOR-like"/>
</dbReference>
<reference evidence="4" key="1">
    <citation type="journal article" date="2008" name="BMC Genomics">
        <title>A conifer genomics resource of 200,000 spruce (Picea spp.) ESTs and 6,464 high-quality, sequence-finished full-length cDNAs for Sitka spruce (Picea sitchensis).</title>
        <authorList>
            <person name="Ralph S.G."/>
            <person name="Chun H.J."/>
            <person name="Kolosova N."/>
            <person name="Cooper D."/>
            <person name="Oddy C."/>
            <person name="Ritland C.E."/>
            <person name="Kirkpatrick R."/>
            <person name="Moore R."/>
            <person name="Barber S."/>
            <person name="Holt R.A."/>
            <person name="Jones S.J."/>
            <person name="Marra M.A."/>
            <person name="Douglas C.J."/>
            <person name="Ritland K."/>
            <person name="Bohlmann J."/>
        </authorList>
    </citation>
    <scope>NUCLEOTIDE SEQUENCE</scope>
    <source>
        <tissue evidence="4">Green portion of the leader tissue</tissue>
    </source>
</reference>
<dbReference type="InterPro" id="IPR011032">
    <property type="entry name" value="GroES-like_sf"/>
</dbReference>
<dbReference type="EMBL" id="EF082801">
    <property type="protein sequence ID" value="ABK22154.1"/>
    <property type="molecule type" value="mRNA"/>
</dbReference>
<dbReference type="OMA" id="WAHAMIT"/>
<dbReference type="AlphaFoldDB" id="A9NNE3"/>
<dbReference type="InterPro" id="IPR013154">
    <property type="entry name" value="ADH-like_N"/>
</dbReference>
<dbReference type="InterPro" id="IPR020843">
    <property type="entry name" value="ER"/>
</dbReference>
<dbReference type="Gene3D" id="3.40.50.720">
    <property type="entry name" value="NAD(P)-binding Rossmann-like Domain"/>
    <property type="match status" value="1"/>
</dbReference>
<dbReference type="SUPFAM" id="SSF51735">
    <property type="entry name" value="NAD(P)-binding Rossmann-fold domains"/>
    <property type="match status" value="1"/>
</dbReference>
<name>A9NNE3_PICSI</name>
<protein>
    <recommendedName>
        <fullName evidence="3">Enoyl reductase (ER) domain-containing protein</fullName>
    </recommendedName>
</protein>
<dbReference type="SMART" id="SM00829">
    <property type="entry name" value="PKS_ER"/>
    <property type="match status" value="1"/>
</dbReference>
<evidence type="ECO:0000256" key="2">
    <source>
        <dbReference type="ARBA" id="ARBA00023002"/>
    </source>
</evidence>
<dbReference type="PANTHER" id="PTHR44573">
    <property type="entry name" value="NADPH-DEPENDENT ALKENAL/ONE OXIDOREDUCTASE, CHLOROPLASTIC"/>
    <property type="match status" value="1"/>
</dbReference>
<evidence type="ECO:0000313" key="4">
    <source>
        <dbReference type="EMBL" id="ABK22154.1"/>
    </source>
</evidence>
<keyword evidence="2" id="KW-0560">Oxidoreductase</keyword>
<evidence type="ECO:0000259" key="3">
    <source>
        <dbReference type="SMART" id="SM00829"/>
    </source>
</evidence>
<dbReference type="CDD" id="cd05289">
    <property type="entry name" value="MDR_like_2"/>
    <property type="match status" value="1"/>
</dbReference>
<dbReference type="SUPFAM" id="SSF50129">
    <property type="entry name" value="GroES-like"/>
    <property type="match status" value="1"/>
</dbReference>
<dbReference type="Gene3D" id="3.90.180.10">
    <property type="entry name" value="Medium-chain alcohol dehydrogenases, catalytic domain"/>
    <property type="match status" value="1"/>
</dbReference>
<accession>A9NNE3</accession>